<proteinExistence type="predicted"/>
<dbReference type="Proteomes" id="UP000030645">
    <property type="component" value="Unassembled WGS sequence"/>
</dbReference>
<dbReference type="GO" id="GO:0006355">
    <property type="term" value="P:regulation of DNA-templated transcription"/>
    <property type="evidence" value="ECO:0007669"/>
    <property type="project" value="InterPro"/>
</dbReference>
<protein>
    <submittedName>
        <fullName evidence="7">NAC domain-containing protein 78</fullName>
    </submittedName>
</protein>
<dbReference type="GO" id="GO:0003677">
    <property type="term" value="F:DNA binding"/>
    <property type="evidence" value="ECO:0007669"/>
    <property type="project" value="UniProtKB-KW"/>
</dbReference>
<evidence type="ECO:0000256" key="2">
    <source>
        <dbReference type="ARBA" id="ARBA00023125"/>
    </source>
</evidence>
<keyword evidence="1" id="KW-0805">Transcription regulation</keyword>
<dbReference type="STRING" id="981085.W9S3M1"/>
<dbReference type="PANTHER" id="PTHR31719:SF43">
    <property type="entry name" value="NAC TRANSCRIPTION FACTOR 56"/>
    <property type="match status" value="1"/>
</dbReference>
<sequence length="490" mass="55188">MCPPAASPASDIDLYCSDKDIVTSLDGIISGSPLPSNVISDVNPYQYKPSALPVGIWFFISSKMRKDADFGYWRTKGEACRIFSNSSITGWRSTLEFYEGQAPHWHKTDWVMQEYWITRKILSKDFNEKENSLLCNVFFVGEQNPNPEKTWKMAEVDTASQSTPVVVQKTENHTGQGSTSKRQINEGDGLPFIAVCEDNDTEIVRTRERVSHNLVDIEHETDYLPGGDFLELLDLENPASPSSSSDSSCLTMSSDECFDALDLLRDLESEKSHAQMQNNPDCKLSVFASSMPTEMVMYPASTGTLDKPPNEEFLRSNRSIPGSASSIKITDKKVLMNPDGKQKPDFRNEGAPSTSRSGVVSLSGDMAAPEEDRKAARGRMKKLKKKLFNLFFSFWFFEIQFLVKIRTIWYQSSWWRFGIGLSKFEIEKFTGKNDFALWRLKIRALLVQQGLEVALSGEKNLPTTLSEKEKKDLLDKAHSVLILSLGDKVL</sequence>
<evidence type="ECO:0000313" key="7">
    <source>
        <dbReference type="EMBL" id="EXC07304.1"/>
    </source>
</evidence>
<dbReference type="SUPFAM" id="SSF101941">
    <property type="entry name" value="NAC domain"/>
    <property type="match status" value="1"/>
</dbReference>
<dbReference type="Pfam" id="PF02365">
    <property type="entry name" value="NAM"/>
    <property type="match status" value="1"/>
</dbReference>
<dbReference type="PROSITE" id="PS51005">
    <property type="entry name" value="NAC"/>
    <property type="match status" value="1"/>
</dbReference>
<organism evidence="7 8">
    <name type="scientific">Morus notabilis</name>
    <dbReference type="NCBI Taxonomy" id="981085"/>
    <lineage>
        <taxon>Eukaryota</taxon>
        <taxon>Viridiplantae</taxon>
        <taxon>Streptophyta</taxon>
        <taxon>Embryophyta</taxon>
        <taxon>Tracheophyta</taxon>
        <taxon>Spermatophyta</taxon>
        <taxon>Magnoliopsida</taxon>
        <taxon>eudicotyledons</taxon>
        <taxon>Gunneridae</taxon>
        <taxon>Pentapetalae</taxon>
        <taxon>rosids</taxon>
        <taxon>fabids</taxon>
        <taxon>Rosales</taxon>
        <taxon>Moraceae</taxon>
        <taxon>Moreae</taxon>
        <taxon>Morus</taxon>
    </lineage>
</organism>
<dbReference type="InterPro" id="IPR036093">
    <property type="entry name" value="NAC_dom_sf"/>
</dbReference>
<evidence type="ECO:0000256" key="4">
    <source>
        <dbReference type="ARBA" id="ARBA00023242"/>
    </source>
</evidence>
<evidence type="ECO:0000256" key="5">
    <source>
        <dbReference type="SAM" id="MobiDB-lite"/>
    </source>
</evidence>
<feature type="region of interest" description="Disordered" evidence="5">
    <location>
        <begin position="333"/>
        <end position="373"/>
    </location>
</feature>
<accession>W9S3M1</accession>
<dbReference type="AlphaFoldDB" id="W9S3M1"/>
<dbReference type="PANTHER" id="PTHR31719">
    <property type="entry name" value="NAC TRANSCRIPTION FACTOR 56"/>
    <property type="match status" value="1"/>
</dbReference>
<feature type="compositionally biased region" description="Polar residues" evidence="5">
    <location>
        <begin position="351"/>
        <end position="360"/>
    </location>
</feature>
<evidence type="ECO:0000313" key="8">
    <source>
        <dbReference type="Proteomes" id="UP000030645"/>
    </source>
</evidence>
<evidence type="ECO:0000256" key="1">
    <source>
        <dbReference type="ARBA" id="ARBA00023015"/>
    </source>
</evidence>
<dbReference type="EMBL" id="KE345585">
    <property type="protein sequence ID" value="EXC07304.1"/>
    <property type="molecule type" value="Genomic_DNA"/>
</dbReference>
<keyword evidence="3" id="KW-0804">Transcription</keyword>
<reference evidence="8" key="1">
    <citation type="submission" date="2013-01" db="EMBL/GenBank/DDBJ databases">
        <title>Draft Genome Sequence of a Mulberry Tree, Morus notabilis C.K. Schneid.</title>
        <authorList>
            <person name="He N."/>
            <person name="Zhao S."/>
        </authorList>
    </citation>
    <scope>NUCLEOTIDE SEQUENCE</scope>
</reference>
<feature type="compositionally biased region" description="Basic and acidic residues" evidence="5">
    <location>
        <begin position="333"/>
        <end position="348"/>
    </location>
</feature>
<dbReference type="Gene3D" id="2.170.150.80">
    <property type="entry name" value="NAC domain"/>
    <property type="match status" value="1"/>
</dbReference>
<dbReference type="InterPro" id="IPR003441">
    <property type="entry name" value="NAC-dom"/>
</dbReference>
<keyword evidence="8" id="KW-1185">Reference proteome</keyword>
<keyword evidence="2" id="KW-0238">DNA-binding</keyword>
<evidence type="ECO:0000259" key="6">
    <source>
        <dbReference type="PROSITE" id="PS51005"/>
    </source>
</evidence>
<feature type="domain" description="NAC" evidence="6">
    <location>
        <begin position="8"/>
        <end position="140"/>
    </location>
</feature>
<keyword evidence="4" id="KW-0539">Nucleus</keyword>
<gene>
    <name evidence="7" type="ORF">L484_021211</name>
</gene>
<name>W9S3M1_9ROSA</name>
<dbReference type="eggNOG" id="ENOG502RXX2">
    <property type="taxonomic scope" value="Eukaryota"/>
</dbReference>
<evidence type="ECO:0000256" key="3">
    <source>
        <dbReference type="ARBA" id="ARBA00023163"/>
    </source>
</evidence>